<feature type="compositionally biased region" description="Basic and acidic residues" evidence="1">
    <location>
        <begin position="325"/>
        <end position="338"/>
    </location>
</feature>
<dbReference type="AlphaFoldDB" id="A0AAD5IKE7"/>
<gene>
    <name evidence="2" type="ORF">LWI28_025445</name>
</gene>
<dbReference type="Proteomes" id="UP001064489">
    <property type="component" value="Chromosome 2"/>
</dbReference>
<evidence type="ECO:0000313" key="3">
    <source>
        <dbReference type="Proteomes" id="UP001064489"/>
    </source>
</evidence>
<comment type="caution">
    <text evidence="2">The sequence shown here is derived from an EMBL/GenBank/DDBJ whole genome shotgun (WGS) entry which is preliminary data.</text>
</comment>
<evidence type="ECO:0000256" key="1">
    <source>
        <dbReference type="SAM" id="MobiDB-lite"/>
    </source>
</evidence>
<protein>
    <submittedName>
        <fullName evidence="2">Uncharacterized protein</fullName>
    </submittedName>
</protein>
<feature type="compositionally biased region" description="Basic residues" evidence="1">
    <location>
        <begin position="343"/>
        <end position="359"/>
    </location>
</feature>
<proteinExistence type="predicted"/>
<name>A0AAD5IKE7_ACENE</name>
<keyword evidence="3" id="KW-1185">Reference proteome</keyword>
<dbReference type="EMBL" id="JAJSOW010000106">
    <property type="protein sequence ID" value="KAI9162254.1"/>
    <property type="molecule type" value="Genomic_DNA"/>
</dbReference>
<evidence type="ECO:0000313" key="2">
    <source>
        <dbReference type="EMBL" id="KAI9162254.1"/>
    </source>
</evidence>
<sequence length="359" mass="41063">MQLATHSEEMPFPRIIKWEFTQRSSAKNLLKIFTAKMWVEAKLKPMDVTLGQWYYEGIDEGGCLYPNPDSLETFHSPGPSSHPTPIRSTPDQLILDTKIIRPSETVATDTETREEVPVKPRVKARPTMRWIDEYTERQWERRLTKVMDAIHELLKEVRTSTLHGTSTEMYRDEPFDTPQQGTAAVDDTETTQQVLVALETIQHVLVALVPIESQHVHAPTVVFSDTTPMAQIKMTMHYLRHQLAFIRFKKTMHYLRHGSRSRNSRKGYGKVLEVLEATNDEARIDYWVEVLFDMSVDPQFISLGEMKEKNELLDNGDDGDDGGDSGDRGDGDSDDRAPIGKIPLKRKAPKQKKKTSTKK</sequence>
<feature type="compositionally biased region" description="Acidic residues" evidence="1">
    <location>
        <begin position="314"/>
        <end position="324"/>
    </location>
</feature>
<organism evidence="2 3">
    <name type="scientific">Acer negundo</name>
    <name type="common">Box elder</name>
    <dbReference type="NCBI Taxonomy" id="4023"/>
    <lineage>
        <taxon>Eukaryota</taxon>
        <taxon>Viridiplantae</taxon>
        <taxon>Streptophyta</taxon>
        <taxon>Embryophyta</taxon>
        <taxon>Tracheophyta</taxon>
        <taxon>Spermatophyta</taxon>
        <taxon>Magnoliopsida</taxon>
        <taxon>eudicotyledons</taxon>
        <taxon>Gunneridae</taxon>
        <taxon>Pentapetalae</taxon>
        <taxon>rosids</taxon>
        <taxon>malvids</taxon>
        <taxon>Sapindales</taxon>
        <taxon>Sapindaceae</taxon>
        <taxon>Hippocastanoideae</taxon>
        <taxon>Acereae</taxon>
        <taxon>Acer</taxon>
    </lineage>
</organism>
<accession>A0AAD5IKE7</accession>
<reference evidence="2" key="2">
    <citation type="submission" date="2023-02" db="EMBL/GenBank/DDBJ databases">
        <authorList>
            <person name="Swenson N.G."/>
            <person name="Wegrzyn J.L."/>
            <person name="Mcevoy S.L."/>
        </authorList>
    </citation>
    <scope>NUCLEOTIDE SEQUENCE</scope>
    <source>
        <strain evidence="2">91603</strain>
        <tissue evidence="2">Leaf</tissue>
    </source>
</reference>
<reference evidence="2" key="1">
    <citation type="journal article" date="2022" name="Plant J.">
        <title>Strategies of tolerance reflected in two North American maple genomes.</title>
        <authorList>
            <person name="McEvoy S.L."/>
            <person name="Sezen U.U."/>
            <person name="Trouern-Trend A."/>
            <person name="McMahon S.M."/>
            <person name="Schaberg P.G."/>
            <person name="Yang J."/>
            <person name="Wegrzyn J.L."/>
            <person name="Swenson N.G."/>
        </authorList>
    </citation>
    <scope>NUCLEOTIDE SEQUENCE</scope>
    <source>
        <strain evidence="2">91603</strain>
    </source>
</reference>
<feature type="region of interest" description="Disordered" evidence="1">
    <location>
        <begin position="311"/>
        <end position="359"/>
    </location>
</feature>